<keyword evidence="2 7" id="KW-0696">RNA-directed RNA polymerase</keyword>
<keyword evidence="4 7" id="KW-0548">Nucleotidyltransferase</keyword>
<dbReference type="InterPro" id="IPR043502">
    <property type="entry name" value="DNA/RNA_pol_sf"/>
</dbReference>
<evidence type="ECO:0000256" key="1">
    <source>
        <dbReference type="ARBA" id="ARBA00012494"/>
    </source>
</evidence>
<sequence length="1078" mass="121824">MLSGYDSDQIIGWAEDIPNFDVEYACISHTRAKAVVGEDIAHNLSCYSRLRTALSNINPDDNAPFIFVQTCELAEAIGVQIAMVLIVKEGIIQQTDRYKSLSREEQKTLKHVHDVQNNHNKLWVEKYKYTHRVVLSYNDIYHKVKGLYISVGCVKSSFGTDDVLSGIDEYTYDAREKVNEVSNLLKESKHPATKAVCARYLQQNFQAAAPDYANASCSHVAWSRWVNAVKSHVRTESAHYPTNNMVMAMCDEEYVIENFPHQAGSDKFAACHISTVIKDHMDKLKKPTNGRPVFVQTACLIGSVLKNKDIQCSYEKLLSFILYEMFLYTTDVEMHKLWSSVVYSPVDKDTFFLCAEYAHARIRTSGTYLGIKLTGRPTDVIYVVSAMFSLVECMAKRIWHKSLTIVLLIGRRRGSGLMECLSEEEYNIRFNNAILNCYSHMTTGYSAKFGRLANDVESFKSFMQLRKPGHSQVPGNRCTKVIIRLTEHMAELDADPSAGELLTDPIDRIQLRLNKSTLLNFLPVVEAVEAAWRNYDPNSFTGVFWKHEVGKNASRSLWPAHLVHYVLVSMILHLIDKSGEIPGSRNNAPSDRQLKDHWMWSECQDFVPLMMDYANFNEQHSIEAMKATIQPLRDVYAKAGVLSKDLADAIDWVVKSFDQICAIDENGDLRRFTHGLLSGWRCTAYINNLINIAQYEVGRQQLHEFFGMSSSYQFDTGGDDGCADEKDLVTAYSLLRSMTAMGFEFKDIKQLISSGTHEFFRLLITPEGVFGSVIRMLASAASGQWSNSVRAKLVDPLSKMTSIMDIKHKLWRRSGYNDDWAEQLQHYMSLKWVDPESPKDLTNFVHGQKSTGGFLGIPDCQGRLYELASVSGIEKPSKIELRSFPHDASEQLLNKLAPDIEQMVGADQMEDMERIAVNMSKMVFVGNVASGFSPAIASKMVESTNLRKVRAKRTGRVFAVDNTSPLTIDDVRKDLDLWYPTIEDIKKVIGDYSSMSLLTKPTSHETLLMKLSVKHNVKLYSRLHYMLMAEPDITGLGPILATEDYYKDLLILSFLTAEKLNARGVSQKFSDYAVDGNG</sequence>
<dbReference type="SUPFAM" id="SSF56672">
    <property type="entry name" value="DNA/RNA polymerases"/>
    <property type="match status" value="1"/>
</dbReference>
<comment type="catalytic activity">
    <reaction evidence="6 7">
        <text>RNA(n) + a ribonucleoside 5'-triphosphate = RNA(n+1) + diphosphate</text>
        <dbReference type="Rhea" id="RHEA:21248"/>
        <dbReference type="Rhea" id="RHEA-COMP:14527"/>
        <dbReference type="Rhea" id="RHEA-COMP:17342"/>
        <dbReference type="ChEBI" id="CHEBI:33019"/>
        <dbReference type="ChEBI" id="CHEBI:61557"/>
        <dbReference type="ChEBI" id="CHEBI:140395"/>
        <dbReference type="EC" id="2.7.7.48"/>
    </reaction>
</comment>
<evidence type="ECO:0000256" key="6">
    <source>
        <dbReference type="ARBA" id="ARBA00048744"/>
    </source>
</evidence>
<evidence type="ECO:0000313" key="8">
    <source>
        <dbReference type="EMBL" id="CAA64144.1"/>
    </source>
</evidence>
<dbReference type="GO" id="GO:0003968">
    <property type="term" value="F:RNA-directed RNA polymerase activity"/>
    <property type="evidence" value="ECO:0007669"/>
    <property type="project" value="UniProtKB-KW"/>
</dbReference>
<dbReference type="GO" id="GO:0000166">
    <property type="term" value="F:nucleotide binding"/>
    <property type="evidence" value="ECO:0007669"/>
    <property type="project" value="UniProtKB-KW"/>
</dbReference>
<name>Q90193_9VIRU</name>
<gene>
    <name evidence="8" type="primary">L1</name>
</gene>
<evidence type="ECO:0000256" key="5">
    <source>
        <dbReference type="ARBA" id="ARBA00022741"/>
    </source>
</evidence>
<dbReference type="InterPro" id="IPR001795">
    <property type="entry name" value="RNA-dir_pol_luteovirus"/>
</dbReference>
<dbReference type="GO" id="GO:0003723">
    <property type="term" value="F:RNA binding"/>
    <property type="evidence" value="ECO:0007669"/>
    <property type="project" value="InterPro"/>
</dbReference>
<evidence type="ECO:0000256" key="2">
    <source>
        <dbReference type="ARBA" id="ARBA00022484"/>
    </source>
</evidence>
<keyword evidence="3 7" id="KW-0808">Transferase</keyword>
<evidence type="ECO:0000256" key="3">
    <source>
        <dbReference type="ARBA" id="ARBA00022679"/>
    </source>
</evidence>
<dbReference type="Pfam" id="PF02123">
    <property type="entry name" value="RdRP_4"/>
    <property type="match status" value="1"/>
</dbReference>
<dbReference type="GO" id="GO:0006351">
    <property type="term" value="P:DNA-templated transcription"/>
    <property type="evidence" value="ECO:0007669"/>
    <property type="project" value="InterPro"/>
</dbReference>
<proteinExistence type="predicted"/>
<accession>Q90193</accession>
<dbReference type="EMBL" id="X94361">
    <property type="protein sequence ID" value="CAA64144.1"/>
    <property type="molecule type" value="Genomic_RNA"/>
</dbReference>
<reference evidence="8" key="1">
    <citation type="journal article" date="1996" name="Virology">
        <title>Functional analysis of dsRNAs (L1, L3, L5, and M2) associated with isometric 34-nm virions of Agaricus bisporus (white button mushroom).</title>
        <authorList>
            <person name="Van der Lende T.R."/>
            <person name="Duitman E.H."/>
            <person name="Gunnewijk M.G.W."/>
            <person name="Yu L."/>
            <person name="Wessels J.G.H."/>
        </authorList>
    </citation>
    <scope>NUCLEOTIDE SEQUENCE</scope>
    <source>
        <strain evidence="8">Isolated</strain>
    </source>
</reference>
<keyword evidence="5 7" id="KW-0547">Nucleotide-binding</keyword>
<evidence type="ECO:0000256" key="4">
    <source>
        <dbReference type="ARBA" id="ARBA00022695"/>
    </source>
</evidence>
<dbReference type="EC" id="2.7.7.48" evidence="1 7"/>
<keyword evidence="7" id="KW-0693">Viral RNA replication</keyword>
<organism evidence="8">
    <name type="scientific">Agaricus bisporus virus 1</name>
    <dbReference type="NCBI Taxonomy" id="46339"/>
    <lineage>
        <taxon>Viruses</taxon>
        <taxon>Riboviria</taxon>
        <taxon>Orthornavirae</taxon>
        <taxon>Duplornaviricota</taxon>
        <taxon>Chrymotiviricetes</taxon>
        <taxon>Ghabrivirales</taxon>
        <taxon>Alphatotivirineae</taxon>
        <taxon>Chrysoviridae</taxon>
        <taxon>Chrysovirus</taxon>
    </lineage>
</organism>
<protein>
    <recommendedName>
        <fullName evidence="1 7">RNA-directed RNA polymerase</fullName>
        <ecNumber evidence="1 7">2.7.7.48</ecNumber>
    </recommendedName>
</protein>
<evidence type="ECO:0000256" key="7">
    <source>
        <dbReference type="RuleBase" id="RU364050"/>
    </source>
</evidence>